<dbReference type="InterPro" id="IPR002208">
    <property type="entry name" value="SecY/SEC61-alpha"/>
</dbReference>
<evidence type="ECO:0000256" key="13">
    <source>
        <dbReference type="RuleBase" id="RU004349"/>
    </source>
</evidence>
<evidence type="ECO:0000256" key="7">
    <source>
        <dbReference type="ARBA" id="ARBA00023010"/>
    </source>
</evidence>
<evidence type="ECO:0000313" key="15">
    <source>
        <dbReference type="Proteomes" id="UP000007844"/>
    </source>
</evidence>
<evidence type="ECO:0000256" key="3">
    <source>
        <dbReference type="ARBA" id="ARBA00022448"/>
    </source>
</evidence>
<dbReference type="STRING" id="690850.Desaf_2214"/>
<sequence length="440" mass="48205">MAASGFENIARLPELRKRLFWTFLLLAVYRVGIHIPVPGVDAQALSDFFATVSNTLFGLFDMFSGGGLSNLSILALGIMPYISASIILQLLTVVSPELSRLSKEEGAAGRKKITQYTRYGTVLITVVQGLAIAIGLENMTSPTGAPIVVTAGWGFRLVTIVTMTAGTIFVMWIGEQITEKGIGNGISLIIFAGIVAGIPRALINTGRLVSTGEMSLFILLFIMAVMVCVLVFIVFMERGQRRIPIHYAKRMMGRKMFGGQTTHLPLRINTAGVIPPIFASSILMFPATLANFSDIEILQRISGWFNPTSVLYNVLFVGIIIFFCYFYTAIIFDPQNIAENIRKQGGFIPGIRPGAKTKEYIDKVLARITLWGSLYISAICVLPMLLIAQFNVPYYYGGTSLLIVVGVAMDFMGKIESYLISRQYEGLMSKAGRVKGRTGK</sequence>
<dbReference type="GO" id="GO:0065002">
    <property type="term" value="P:intracellular protein transmembrane transport"/>
    <property type="evidence" value="ECO:0007669"/>
    <property type="project" value="UniProtKB-UniRule"/>
</dbReference>
<dbReference type="Proteomes" id="UP000007844">
    <property type="component" value="Chromosome"/>
</dbReference>
<keyword evidence="10" id="KW-1003">Cell membrane</keyword>
<protein>
    <recommendedName>
        <fullName evidence="9 10">Protein translocase subunit SecY</fullName>
    </recommendedName>
</protein>
<dbReference type="SUPFAM" id="SSF103491">
    <property type="entry name" value="Preprotein translocase SecY subunit"/>
    <property type="match status" value="1"/>
</dbReference>
<dbReference type="AlphaFoldDB" id="F3YWP9"/>
<gene>
    <name evidence="10" type="primary">secY</name>
    <name evidence="14" type="ORF">Desaf_2214</name>
</gene>
<evidence type="ECO:0000256" key="8">
    <source>
        <dbReference type="ARBA" id="ARBA00023136"/>
    </source>
</evidence>
<dbReference type="KEGG" id="daf:Desaf_2214"/>
<evidence type="ECO:0000256" key="12">
    <source>
        <dbReference type="RuleBase" id="RU003484"/>
    </source>
</evidence>
<feature type="transmembrane region" description="Helical" evidence="10">
    <location>
        <begin position="394"/>
        <end position="413"/>
    </location>
</feature>
<dbReference type="PROSITE" id="PS00756">
    <property type="entry name" value="SECY_2"/>
    <property type="match status" value="1"/>
</dbReference>
<evidence type="ECO:0000256" key="5">
    <source>
        <dbReference type="ARBA" id="ARBA00022927"/>
    </source>
</evidence>
<dbReference type="InterPro" id="IPR030659">
    <property type="entry name" value="SecY_CS"/>
</dbReference>
<dbReference type="eggNOG" id="COG0201">
    <property type="taxonomic scope" value="Bacteria"/>
</dbReference>
<feature type="transmembrane region" description="Helical" evidence="10">
    <location>
        <begin position="116"/>
        <end position="134"/>
    </location>
</feature>
<name>F3YWP9_DESAF</name>
<dbReference type="PIRSF" id="PIRSF004557">
    <property type="entry name" value="SecY"/>
    <property type="match status" value="1"/>
</dbReference>
<accession>F3YWP9</accession>
<evidence type="ECO:0000313" key="14">
    <source>
        <dbReference type="EMBL" id="EGJ50542.1"/>
    </source>
</evidence>
<dbReference type="GO" id="GO:0043952">
    <property type="term" value="P:protein transport by the Sec complex"/>
    <property type="evidence" value="ECO:0007669"/>
    <property type="project" value="UniProtKB-UniRule"/>
</dbReference>
<feature type="transmembrane region" description="Helical" evidence="10">
    <location>
        <begin position="154"/>
        <end position="173"/>
    </location>
</feature>
<feature type="transmembrane region" description="Helical" evidence="10">
    <location>
        <begin position="264"/>
        <end position="290"/>
    </location>
</feature>
<reference evidence="14 15" key="1">
    <citation type="journal article" date="2011" name="J. Bacteriol.">
        <title>Genome sequence of the mercury-methylating and pleomorphic Desulfovibrio africanus Strain Walvis Bay.</title>
        <authorList>
            <person name="Brown S.D."/>
            <person name="Wall J.D."/>
            <person name="Kucken A.M."/>
            <person name="Gilmour C.C."/>
            <person name="Podar M."/>
            <person name="Brandt C.C."/>
            <person name="Teshima H."/>
            <person name="Detter J.C."/>
            <person name="Han C.S."/>
            <person name="Land M.L."/>
            <person name="Lucas S."/>
            <person name="Han J."/>
            <person name="Pennacchio L."/>
            <person name="Nolan M."/>
            <person name="Pitluck S."/>
            <person name="Woyke T."/>
            <person name="Goodwin L."/>
            <person name="Palumbo A.V."/>
            <person name="Elias D.A."/>
        </authorList>
    </citation>
    <scope>NUCLEOTIDE SEQUENCE [LARGE SCALE GENOMIC DNA]</scope>
    <source>
        <strain evidence="14 15">Walvis Bay</strain>
    </source>
</reference>
<evidence type="ECO:0000256" key="10">
    <source>
        <dbReference type="HAMAP-Rule" id="MF_01465"/>
    </source>
</evidence>
<keyword evidence="7 10" id="KW-0811">Translocation</keyword>
<dbReference type="HOGENOM" id="CLU_030313_0_2_7"/>
<keyword evidence="6 10" id="KW-1133">Transmembrane helix</keyword>
<evidence type="ECO:0000256" key="1">
    <source>
        <dbReference type="ARBA" id="ARBA00004141"/>
    </source>
</evidence>
<keyword evidence="3 10" id="KW-0813">Transport</keyword>
<dbReference type="PRINTS" id="PR00303">
    <property type="entry name" value="SECYTRNLCASE"/>
</dbReference>
<dbReference type="InterPro" id="IPR026593">
    <property type="entry name" value="SecY"/>
</dbReference>
<evidence type="ECO:0000256" key="11">
    <source>
        <dbReference type="RuleBase" id="RU000537"/>
    </source>
</evidence>
<evidence type="ECO:0000256" key="6">
    <source>
        <dbReference type="ARBA" id="ARBA00022989"/>
    </source>
</evidence>
<dbReference type="Pfam" id="PF00344">
    <property type="entry name" value="SecY"/>
    <property type="match status" value="1"/>
</dbReference>
<feature type="transmembrane region" description="Helical" evidence="10">
    <location>
        <begin position="368"/>
        <end position="388"/>
    </location>
</feature>
<comment type="subcellular location">
    <subcellularLocation>
        <location evidence="10">Cell membrane</location>
        <topology evidence="10">Multi-pass membrane protein</topology>
    </subcellularLocation>
    <subcellularLocation>
        <location evidence="1 12">Membrane</location>
        <topology evidence="1 12">Multi-pass membrane protein</topology>
    </subcellularLocation>
</comment>
<feature type="transmembrane region" description="Helical" evidence="10">
    <location>
        <begin position="19"/>
        <end position="37"/>
    </location>
</feature>
<feature type="transmembrane region" description="Helical" evidence="10">
    <location>
        <begin position="310"/>
        <end position="332"/>
    </location>
</feature>
<keyword evidence="5 10" id="KW-0653">Protein transport</keyword>
<feature type="transmembrane region" description="Helical" evidence="10">
    <location>
        <begin position="71"/>
        <end position="95"/>
    </location>
</feature>
<dbReference type="InterPro" id="IPR023201">
    <property type="entry name" value="SecY_dom_sf"/>
</dbReference>
<dbReference type="GO" id="GO:0005886">
    <property type="term" value="C:plasma membrane"/>
    <property type="evidence" value="ECO:0007669"/>
    <property type="project" value="UniProtKB-SubCell"/>
</dbReference>
<organism evidence="14 15">
    <name type="scientific">Desulfocurvibacter africanus subsp. africanus str. Walvis Bay</name>
    <dbReference type="NCBI Taxonomy" id="690850"/>
    <lineage>
        <taxon>Bacteria</taxon>
        <taxon>Pseudomonadati</taxon>
        <taxon>Thermodesulfobacteriota</taxon>
        <taxon>Desulfovibrionia</taxon>
        <taxon>Desulfovibrionales</taxon>
        <taxon>Desulfovibrionaceae</taxon>
        <taxon>Desulfocurvibacter</taxon>
    </lineage>
</organism>
<evidence type="ECO:0000256" key="2">
    <source>
        <dbReference type="ARBA" id="ARBA00005751"/>
    </source>
</evidence>
<evidence type="ECO:0000256" key="4">
    <source>
        <dbReference type="ARBA" id="ARBA00022692"/>
    </source>
</evidence>
<keyword evidence="15" id="KW-1185">Reference proteome</keyword>
<dbReference type="FunFam" id="1.10.3370.10:FF:000001">
    <property type="entry name" value="Preprotein translocase subunit SecY"/>
    <property type="match status" value="1"/>
</dbReference>
<dbReference type="EMBL" id="CP003221">
    <property type="protein sequence ID" value="EGJ50542.1"/>
    <property type="molecule type" value="Genomic_DNA"/>
</dbReference>
<dbReference type="PANTHER" id="PTHR10906">
    <property type="entry name" value="SECY/SEC61-ALPHA FAMILY MEMBER"/>
    <property type="match status" value="1"/>
</dbReference>
<feature type="transmembrane region" description="Helical" evidence="10">
    <location>
        <begin position="215"/>
        <end position="236"/>
    </location>
</feature>
<comment type="subunit">
    <text evidence="10">Component of the Sec protein translocase complex. Heterotrimer consisting of SecY, SecE and SecG subunits. The heterotrimers can form oligomers, although 1 heterotrimer is thought to be able to translocate proteins. Interacts with the ribosome. Interacts with SecDF, and other proteins may be involved. Interacts with SecA.</text>
</comment>
<comment type="similarity">
    <text evidence="2 10 13">Belongs to the SecY/SEC61-alpha family.</text>
</comment>
<dbReference type="PROSITE" id="PS00755">
    <property type="entry name" value="SECY_1"/>
    <property type="match status" value="1"/>
</dbReference>
<feature type="transmembrane region" description="Helical" evidence="10">
    <location>
        <begin position="185"/>
        <end position="203"/>
    </location>
</feature>
<dbReference type="HAMAP" id="MF_01465">
    <property type="entry name" value="SecY"/>
    <property type="match status" value="1"/>
</dbReference>
<evidence type="ECO:0000256" key="9">
    <source>
        <dbReference type="ARBA" id="ARBA00039733"/>
    </source>
</evidence>
<dbReference type="NCBIfam" id="TIGR00967">
    <property type="entry name" value="3a0501s007"/>
    <property type="match status" value="1"/>
</dbReference>
<comment type="function">
    <text evidence="10 11">The central subunit of the protein translocation channel SecYEG. Consists of two halves formed by TMs 1-5 and 6-10. These two domains form a lateral gate at the front which open onto the bilayer between TMs 2 and 7, and are clamped together by SecE at the back. The channel is closed by both a pore ring composed of hydrophobic SecY resides and a short helix (helix 2A) on the extracellular side of the membrane which forms a plug. The plug probably moves laterally to allow the channel to open. The ring and the pore may move independently.</text>
</comment>
<keyword evidence="8 10" id="KW-0472">Membrane</keyword>
<dbReference type="RefSeq" id="WP_014260261.1">
    <property type="nucleotide sequence ID" value="NC_016629.1"/>
</dbReference>
<dbReference type="GO" id="GO:0006605">
    <property type="term" value="P:protein targeting"/>
    <property type="evidence" value="ECO:0007669"/>
    <property type="project" value="UniProtKB-UniRule"/>
</dbReference>
<proteinExistence type="inferred from homology"/>
<dbReference type="Gene3D" id="1.10.3370.10">
    <property type="entry name" value="SecY subunit domain"/>
    <property type="match status" value="1"/>
</dbReference>
<keyword evidence="4 10" id="KW-0812">Transmembrane</keyword>